<dbReference type="Proteomes" id="UP000278143">
    <property type="component" value="Unassembled WGS sequence"/>
</dbReference>
<dbReference type="GO" id="GO:1990423">
    <property type="term" value="C:RZZ complex"/>
    <property type="evidence" value="ECO:0007669"/>
    <property type="project" value="TreeGrafter"/>
</dbReference>
<dbReference type="AlphaFoldDB" id="A0A4P9YUM9"/>
<dbReference type="Pfam" id="PF24520">
    <property type="entry name" value="ARM_KNTC1_1st"/>
    <property type="match status" value="1"/>
</dbReference>
<proteinExistence type="predicted"/>
<dbReference type="EMBL" id="KZ991307">
    <property type="protein sequence ID" value="RKP23102.1"/>
    <property type="molecule type" value="Genomic_DNA"/>
</dbReference>
<dbReference type="GO" id="GO:0005828">
    <property type="term" value="C:kinetochore microtubule"/>
    <property type="evidence" value="ECO:0007669"/>
    <property type="project" value="TreeGrafter"/>
</dbReference>
<protein>
    <submittedName>
        <fullName evidence="3">Uncharacterized protein</fullName>
    </submittedName>
</protein>
<evidence type="ECO:0000259" key="2">
    <source>
        <dbReference type="Pfam" id="PF24520"/>
    </source>
</evidence>
<dbReference type="InterPro" id="IPR052802">
    <property type="entry name" value="KNTC1"/>
</dbReference>
<evidence type="ECO:0000313" key="4">
    <source>
        <dbReference type="Proteomes" id="UP000278143"/>
    </source>
</evidence>
<reference evidence="4" key="1">
    <citation type="journal article" date="2018" name="Nat. Microbiol.">
        <title>Leveraging single-cell genomics to expand the fungal tree of life.</title>
        <authorList>
            <person name="Ahrendt S.R."/>
            <person name="Quandt C.A."/>
            <person name="Ciobanu D."/>
            <person name="Clum A."/>
            <person name="Salamov A."/>
            <person name="Andreopoulos B."/>
            <person name="Cheng J.F."/>
            <person name="Woyke T."/>
            <person name="Pelin A."/>
            <person name="Henrissat B."/>
            <person name="Reynolds N.K."/>
            <person name="Benny G.L."/>
            <person name="Smith M.E."/>
            <person name="James T.Y."/>
            <person name="Grigoriev I.V."/>
        </authorList>
    </citation>
    <scope>NUCLEOTIDE SEQUENCE [LARGE SCALE GENOMIC DNA]</scope>
    <source>
        <strain evidence="4">Benny S71-1</strain>
    </source>
</reference>
<dbReference type="GO" id="GO:0005737">
    <property type="term" value="C:cytoplasm"/>
    <property type="evidence" value="ECO:0007669"/>
    <property type="project" value="TreeGrafter"/>
</dbReference>
<dbReference type="GO" id="GO:1903394">
    <property type="term" value="P:protein localization to kinetochore involved in kinetochore assembly"/>
    <property type="evidence" value="ECO:0007669"/>
    <property type="project" value="TreeGrafter"/>
</dbReference>
<dbReference type="Pfam" id="PF24506">
    <property type="entry name" value="KNTC1_N"/>
    <property type="match status" value="1"/>
</dbReference>
<dbReference type="OrthoDB" id="343783at2759"/>
<feature type="domain" description="KNTC1 first ARM-repeats" evidence="2">
    <location>
        <begin position="172"/>
        <end position="422"/>
    </location>
</feature>
<dbReference type="InterPro" id="IPR055402">
    <property type="entry name" value="KNTC1_N"/>
</dbReference>
<dbReference type="InterPro" id="IPR055403">
    <property type="entry name" value="ARM_KNTC1_1st"/>
</dbReference>
<dbReference type="PANTHER" id="PTHR15688">
    <property type="entry name" value="KINETOCHORE-ASSOCIATED PROTEIN 1"/>
    <property type="match status" value="1"/>
</dbReference>
<dbReference type="PANTHER" id="PTHR15688:SF1">
    <property type="entry name" value="KINETOCHORE-ASSOCIATED PROTEIN 1"/>
    <property type="match status" value="1"/>
</dbReference>
<dbReference type="GO" id="GO:0000070">
    <property type="term" value="P:mitotic sister chromatid segregation"/>
    <property type="evidence" value="ECO:0007669"/>
    <property type="project" value="TreeGrafter"/>
</dbReference>
<accession>A0A4P9YUM9</accession>
<evidence type="ECO:0000259" key="1">
    <source>
        <dbReference type="Pfam" id="PF24506"/>
    </source>
</evidence>
<name>A0A4P9YUM9_9FUNG</name>
<sequence>MDRREEDVSEQDGAYELESLFIVYHGTQLLMLRDLDLHRLDEAIQAADRSAIEQIKRSIGIVHVDLSLCHRRVNGIVPHQSMFIVAGDGQSVLSVWRHTAPASETDTPHAELHDFVAREDGMHAMRQVLVHPQGQLLVSLDEHGHLFVWHLATSLTIRSLSGMAPLLRYQQLLRKRKYAEAQQWAMQHQLDANMIVHYRLRHYVSVNESSKRVHASAVIAIEQIDTILADLDGHVMTDLCYAITFCIHARAASIDITRRLLSWAQTNVSRLTGHKEAHDVVQTLYDAVRRFGTWQYIHSLCMDSEADASDIDWCRFRQADLARSLRSYLLRGQLNAGDGRVDVPALTMTAFAAELDLTPEQLIRWLDELPPATLLASRLWLQDQIVPWLMSSHAGDVHIFYAWLQQRARAMEQHDHRPHRALALLRIAINTNAWLSLSGTTPNHYLSHATLPDTDHTLYYEQLLDRCYLWYISIALPVLIARRINWHSAFHYENMTRKHHCT</sequence>
<dbReference type="GO" id="GO:0007094">
    <property type="term" value="P:mitotic spindle assembly checkpoint signaling"/>
    <property type="evidence" value="ECO:0007669"/>
    <property type="project" value="TreeGrafter"/>
</dbReference>
<dbReference type="GO" id="GO:0031267">
    <property type="term" value="F:small GTPase binding"/>
    <property type="evidence" value="ECO:0007669"/>
    <property type="project" value="TreeGrafter"/>
</dbReference>
<organism evidence="3 4">
    <name type="scientific">Syncephalis pseudoplumigaleata</name>
    <dbReference type="NCBI Taxonomy" id="1712513"/>
    <lineage>
        <taxon>Eukaryota</taxon>
        <taxon>Fungi</taxon>
        <taxon>Fungi incertae sedis</taxon>
        <taxon>Zoopagomycota</taxon>
        <taxon>Zoopagomycotina</taxon>
        <taxon>Zoopagomycetes</taxon>
        <taxon>Zoopagales</taxon>
        <taxon>Piptocephalidaceae</taxon>
        <taxon>Syncephalis</taxon>
    </lineage>
</organism>
<gene>
    <name evidence="3" type="ORF">SYNPS1DRAFT_31200</name>
</gene>
<keyword evidence="4" id="KW-1185">Reference proteome</keyword>
<evidence type="ECO:0000313" key="3">
    <source>
        <dbReference type="EMBL" id="RKP23102.1"/>
    </source>
</evidence>
<feature type="domain" description="KNTC1 N-terminal" evidence="1">
    <location>
        <begin position="16"/>
        <end position="157"/>
    </location>
</feature>